<dbReference type="Pfam" id="PF18911">
    <property type="entry name" value="PKD_4"/>
    <property type="match status" value="1"/>
</dbReference>
<dbReference type="InterPro" id="IPR011055">
    <property type="entry name" value="Dup_hybrid_motif"/>
</dbReference>
<comment type="caution">
    <text evidence="3">The sequence shown here is derived from an EMBL/GenBank/DDBJ whole genome shotgun (WGS) entry which is preliminary data.</text>
</comment>
<name>A0A5D4H8S1_9SPHI</name>
<gene>
    <name evidence="3" type="ORF">FXV77_12055</name>
</gene>
<dbReference type="InterPro" id="IPR016047">
    <property type="entry name" value="M23ase_b-sheet_dom"/>
</dbReference>
<dbReference type="CDD" id="cd12797">
    <property type="entry name" value="M23_peptidase"/>
    <property type="match status" value="1"/>
</dbReference>
<feature type="signal peptide" evidence="1">
    <location>
        <begin position="1"/>
        <end position="19"/>
    </location>
</feature>
<organism evidence="3 4">
    <name type="scientific">Sphingobacterium phlebotomi</name>
    <dbReference type="NCBI Taxonomy" id="2605433"/>
    <lineage>
        <taxon>Bacteria</taxon>
        <taxon>Pseudomonadati</taxon>
        <taxon>Bacteroidota</taxon>
        <taxon>Sphingobacteriia</taxon>
        <taxon>Sphingobacteriales</taxon>
        <taxon>Sphingobacteriaceae</taxon>
        <taxon>Sphingobacterium</taxon>
    </lineage>
</organism>
<evidence type="ECO:0000313" key="4">
    <source>
        <dbReference type="Proteomes" id="UP000322362"/>
    </source>
</evidence>
<dbReference type="Pfam" id="PF00801">
    <property type="entry name" value="PKD"/>
    <property type="match status" value="1"/>
</dbReference>
<dbReference type="InterPro" id="IPR035986">
    <property type="entry name" value="PKD_dom_sf"/>
</dbReference>
<dbReference type="InterPro" id="IPR013783">
    <property type="entry name" value="Ig-like_fold"/>
</dbReference>
<feature type="chain" id="PRO_5022890519" evidence="1">
    <location>
        <begin position="20"/>
        <end position="462"/>
    </location>
</feature>
<dbReference type="Gene3D" id="2.70.70.10">
    <property type="entry name" value="Glucose Permease (Domain IIA)"/>
    <property type="match status" value="1"/>
</dbReference>
<dbReference type="InterPro" id="IPR000601">
    <property type="entry name" value="PKD_dom"/>
</dbReference>
<keyword evidence="4" id="KW-1185">Reference proteome</keyword>
<feature type="domain" description="PKD" evidence="2">
    <location>
        <begin position="413"/>
        <end position="462"/>
    </location>
</feature>
<keyword evidence="1" id="KW-0732">Signal</keyword>
<dbReference type="Proteomes" id="UP000322362">
    <property type="component" value="Unassembled WGS sequence"/>
</dbReference>
<accession>A0A5D4H8S1</accession>
<proteinExistence type="predicted"/>
<dbReference type="PROSITE" id="PS50093">
    <property type="entry name" value="PKD"/>
    <property type="match status" value="1"/>
</dbReference>
<dbReference type="EMBL" id="VTAV01000007">
    <property type="protein sequence ID" value="TYR35805.1"/>
    <property type="molecule type" value="Genomic_DNA"/>
</dbReference>
<dbReference type="Gene3D" id="2.60.40.10">
    <property type="entry name" value="Immunoglobulins"/>
    <property type="match status" value="2"/>
</dbReference>
<evidence type="ECO:0000313" key="3">
    <source>
        <dbReference type="EMBL" id="TYR35805.1"/>
    </source>
</evidence>
<dbReference type="RefSeq" id="WP_148919472.1">
    <property type="nucleotide sequence ID" value="NZ_VTAV01000007.1"/>
</dbReference>
<dbReference type="SUPFAM" id="SSF49299">
    <property type="entry name" value="PKD domain"/>
    <property type="match status" value="2"/>
</dbReference>
<dbReference type="CDD" id="cd00146">
    <property type="entry name" value="PKD"/>
    <property type="match status" value="1"/>
</dbReference>
<protein>
    <submittedName>
        <fullName evidence="3">Peptidoglycan DD-metalloendopeptidase family protein</fullName>
    </submittedName>
</protein>
<dbReference type="AlphaFoldDB" id="A0A5D4H8S1"/>
<dbReference type="Pfam" id="PF01551">
    <property type="entry name" value="Peptidase_M23"/>
    <property type="match status" value="1"/>
</dbReference>
<reference evidence="3 4" key="1">
    <citation type="submission" date="2019-08" db="EMBL/GenBank/DDBJ databases">
        <title>Phlebobacter frassis gen. nov. sp. nov., a new member of family Sphingobacteriaceae isolated from sand fly rearing media.</title>
        <authorList>
            <person name="Kakumanu M.L."/>
            <person name="Marayati B.F."/>
            <person name="Wada-Katsumata A."/>
            <person name="Wasserberg G."/>
            <person name="Schal C."/>
            <person name="Apperson C.S."/>
            <person name="Ponnusamy L."/>
        </authorList>
    </citation>
    <scope>NUCLEOTIDE SEQUENCE [LARGE SCALE GENOMIC DNA]</scope>
    <source>
        <strain evidence="3 4">SSI9</strain>
    </source>
</reference>
<dbReference type="SUPFAM" id="SSF51261">
    <property type="entry name" value="Duplicated hybrid motif"/>
    <property type="match status" value="1"/>
</dbReference>
<evidence type="ECO:0000256" key="1">
    <source>
        <dbReference type="SAM" id="SignalP"/>
    </source>
</evidence>
<evidence type="ECO:0000259" key="2">
    <source>
        <dbReference type="PROSITE" id="PS50093"/>
    </source>
</evidence>
<sequence length="462" mass="52299">MKSFLLTCFGLFIAITSQAWPVYVHLDLGETQEIMIGGETHQIKLHKILYVSEPNNRKPASIGSETLIEARVLISVDGEETTLVQRPYQMPVTFKGLRLYVENTQDWAKKATYSAIEHFPKAAKLAVVRKGESWGPHDMHFPLLNYRWRSSMYNNTWNSLVPGPGIYYHHGEDYGLMYDKFDIQAPLAGIVIESPLPHGDGKSNGVTIAYDEHFSYRISHMNIGTIRPGVKKGAAVKNGQVLAKSGHTYLGKEKMGDPHLHINFIHDGELVSTYPFLVEAYLRDYADNILAVAGGYARIMAGEEIELDATRTVVREGYKVAEYTWTLPDGQKINKAKTKVRFDKPGNYTAELHVKSDKDDEDKDFLKIYVYNQQKENNDYLGMFYHFPVRDIQAGEEVTIWKTSGFKKPVTIDFGDGSRPVHAKVKTSHVYKKPGIYTVTFSGINPSQRPTMEKIKIVVDKN</sequence>